<keyword evidence="1" id="KW-0732">Signal</keyword>
<dbReference type="OrthoDB" id="5415289at2"/>
<comment type="caution">
    <text evidence="3">The sequence shown here is derived from an EMBL/GenBank/DDBJ whole genome shotgun (WGS) entry which is preliminary data.</text>
</comment>
<evidence type="ECO:0000313" key="4">
    <source>
        <dbReference type="Proteomes" id="UP000448292"/>
    </source>
</evidence>
<dbReference type="InterPro" id="IPR006860">
    <property type="entry name" value="FecR"/>
</dbReference>
<gene>
    <name evidence="3" type="ORF">DPQ33_03870</name>
</gene>
<dbReference type="Proteomes" id="UP000448292">
    <property type="component" value="Unassembled WGS sequence"/>
</dbReference>
<protein>
    <recommendedName>
        <fullName evidence="2">FecR protein domain-containing protein</fullName>
    </recommendedName>
</protein>
<name>A0A7M3MJC1_9BACT</name>
<feature type="domain" description="FecR protein" evidence="2">
    <location>
        <begin position="56"/>
        <end position="143"/>
    </location>
</feature>
<evidence type="ECO:0000256" key="1">
    <source>
        <dbReference type="SAM" id="SignalP"/>
    </source>
</evidence>
<dbReference type="AlphaFoldDB" id="A0A7M3MJC1"/>
<dbReference type="RefSeq" id="WP_144301864.1">
    <property type="nucleotide sequence ID" value="NZ_QMIE01000002.1"/>
</dbReference>
<feature type="chain" id="PRO_5029590710" description="FecR protein domain-containing protein" evidence="1">
    <location>
        <begin position="22"/>
        <end position="145"/>
    </location>
</feature>
<dbReference type="PANTHER" id="PTHR38731">
    <property type="entry name" value="LIPL45-RELATED LIPOPROTEIN-RELATED"/>
    <property type="match status" value="1"/>
</dbReference>
<evidence type="ECO:0000259" key="2">
    <source>
        <dbReference type="Pfam" id="PF04773"/>
    </source>
</evidence>
<dbReference type="Pfam" id="PF04773">
    <property type="entry name" value="FecR"/>
    <property type="match status" value="1"/>
</dbReference>
<organism evidence="3 4">
    <name type="scientific">Oceanidesulfovibrio indonesiensis</name>
    <dbReference type="NCBI Taxonomy" id="54767"/>
    <lineage>
        <taxon>Bacteria</taxon>
        <taxon>Pseudomonadati</taxon>
        <taxon>Thermodesulfobacteriota</taxon>
        <taxon>Desulfovibrionia</taxon>
        <taxon>Desulfovibrionales</taxon>
        <taxon>Desulfovibrionaceae</taxon>
        <taxon>Oceanidesulfovibrio</taxon>
    </lineage>
</organism>
<keyword evidence="4" id="KW-1185">Reference proteome</keyword>
<proteinExistence type="predicted"/>
<accession>A0A7M3MJC1</accession>
<feature type="signal peptide" evidence="1">
    <location>
        <begin position="1"/>
        <end position="21"/>
    </location>
</feature>
<evidence type="ECO:0000313" key="3">
    <source>
        <dbReference type="EMBL" id="TVM19505.1"/>
    </source>
</evidence>
<dbReference type="EMBL" id="QMIE01000002">
    <property type="protein sequence ID" value="TVM19505.1"/>
    <property type="molecule type" value="Genomic_DNA"/>
</dbReference>
<sequence length="145" mass="15736">MVLRFFAALIVLVFIPGWALAQEHVATAKTPQGSVTVVRDGETSPVEAGARLFKGDVIRTGSDSSVGIMFLDGTRLGVGAGTECRIDHYIFDPLEDRYAFDVYMKRGSAVYSSGKIGMLKPNAIKIRTPRATVGVRGTRFLINVE</sequence>
<reference evidence="3 4" key="1">
    <citation type="submission" date="2018-06" db="EMBL/GenBank/DDBJ databases">
        <title>Complete genome of Desulfovibrio indonesiensis P37SLT.</title>
        <authorList>
            <person name="Crispim J.S."/>
            <person name="Vidigal P.M.P."/>
            <person name="Silva L.C.F."/>
            <person name="Laguardia C.N."/>
            <person name="Araujo L.C."/>
            <person name="Dias R.S."/>
            <person name="Sousa M.P."/>
            <person name="Paula S.O."/>
            <person name="Silva C."/>
        </authorList>
    </citation>
    <scope>NUCLEOTIDE SEQUENCE [LARGE SCALE GENOMIC DNA]</scope>
    <source>
        <strain evidence="3 4">P37SLT</strain>
    </source>
</reference>
<dbReference type="PANTHER" id="PTHR38731:SF1">
    <property type="entry name" value="FECR PROTEIN DOMAIN-CONTAINING PROTEIN"/>
    <property type="match status" value="1"/>
</dbReference>